<proteinExistence type="predicted"/>
<evidence type="ECO:0000313" key="1">
    <source>
        <dbReference type="EMBL" id="CCE66973.1"/>
    </source>
</evidence>
<name>G8C3S5_9MOLU</name>
<gene>
    <name evidence="1" type="ORF">MHM_04550</name>
</gene>
<reference evidence="1" key="1">
    <citation type="submission" date="2011-11" db="EMBL/GenBank/DDBJ databases">
        <title>Complete genome sequence of Candidatus Mycoplasma haemominutum.</title>
        <authorList>
            <person name="Barker E.N."/>
            <person name="Darby A.C."/>
            <person name="Helps C.R."/>
            <person name="Peters I.R."/>
            <person name="Hughes M.A."/>
            <person name="Radford A.D."/>
            <person name="Novacco M."/>
            <person name="Boretti F."/>
            <person name="Hofmann-Lehmann R."/>
            <person name="Tasker S."/>
        </authorList>
    </citation>
    <scope>NUCLEOTIDE SEQUENCE</scope>
    <source>
        <strain evidence="1">Birmingham 1</strain>
    </source>
</reference>
<dbReference type="AlphaFoldDB" id="G8C3S5"/>
<protein>
    <submittedName>
        <fullName evidence="1">Uncharacterized protein</fullName>
    </submittedName>
</protein>
<sequence length="36" mass="3808">MSVLALNVRLLYSWLLSKPLLVGSTAVLTGGGHLQV</sequence>
<reference evidence="1" key="2">
    <citation type="submission" date="2011-11" db="EMBL/GenBank/DDBJ databases">
        <authorList>
            <person name="Barker E."/>
        </authorList>
    </citation>
    <scope>NUCLEOTIDE SEQUENCE</scope>
    <source>
        <strain evidence="1">Birmingham 1</strain>
    </source>
</reference>
<organism evidence="1">
    <name type="scientific">Candidatus Mycoplasma haematominutum 'Birmingham 1'</name>
    <dbReference type="NCBI Taxonomy" id="1116213"/>
    <lineage>
        <taxon>Bacteria</taxon>
        <taxon>Bacillati</taxon>
        <taxon>Mycoplasmatota</taxon>
        <taxon>Mollicutes</taxon>
        <taxon>Mycoplasmataceae</taxon>
        <taxon>Mycoplasma</taxon>
    </lineage>
</organism>
<accession>G8C3S5</accession>
<dbReference type="EMBL" id="HE613254">
    <property type="protein sequence ID" value="CCE66973.1"/>
    <property type="molecule type" value="Genomic_DNA"/>
</dbReference>
<dbReference type="KEGG" id="mhb:MHM_04550"/>
<dbReference type="HOGENOM" id="CLU_3355203_0_0_14"/>